<evidence type="ECO:0000313" key="1">
    <source>
        <dbReference type="Proteomes" id="UP000887563"/>
    </source>
</evidence>
<proteinExistence type="predicted"/>
<dbReference type="Proteomes" id="UP000887563">
    <property type="component" value="Unplaced"/>
</dbReference>
<reference evidence="2" key="1">
    <citation type="submission" date="2022-11" db="UniProtKB">
        <authorList>
            <consortium name="WormBaseParasite"/>
        </authorList>
    </citation>
    <scope>IDENTIFICATION</scope>
</reference>
<dbReference type="AlphaFoldDB" id="A0A914L5F6"/>
<dbReference type="WBParaSite" id="Minc3s00273g09124">
    <property type="protein sequence ID" value="Minc3s00273g09124"/>
    <property type="gene ID" value="Minc3s00273g09124"/>
</dbReference>
<keyword evidence="1" id="KW-1185">Reference proteome</keyword>
<organism evidence="1 2">
    <name type="scientific">Meloidogyne incognita</name>
    <name type="common">Southern root-knot nematode worm</name>
    <name type="synonym">Oxyuris incognita</name>
    <dbReference type="NCBI Taxonomy" id="6306"/>
    <lineage>
        <taxon>Eukaryota</taxon>
        <taxon>Metazoa</taxon>
        <taxon>Ecdysozoa</taxon>
        <taxon>Nematoda</taxon>
        <taxon>Chromadorea</taxon>
        <taxon>Rhabditida</taxon>
        <taxon>Tylenchina</taxon>
        <taxon>Tylenchomorpha</taxon>
        <taxon>Tylenchoidea</taxon>
        <taxon>Meloidogynidae</taxon>
        <taxon>Meloidogyninae</taxon>
        <taxon>Meloidogyne</taxon>
        <taxon>Meloidogyne incognita group</taxon>
    </lineage>
</organism>
<name>A0A914L5F6_MELIC</name>
<sequence length="81" mass="9073">MRFSNSQSIAYKEILFITISIFCSSKSMCYSFNTINNWTCKVISRINSKIKKSKETSSKCASSLAGFVSSNLKINLPLNDC</sequence>
<protein>
    <submittedName>
        <fullName evidence="2">Candidate secreted effector</fullName>
    </submittedName>
</protein>
<evidence type="ECO:0000313" key="2">
    <source>
        <dbReference type="WBParaSite" id="Minc3s00273g09124"/>
    </source>
</evidence>
<accession>A0A914L5F6</accession>